<protein>
    <submittedName>
        <fullName evidence="1">Uncharacterized protein</fullName>
    </submittedName>
</protein>
<name>A0A7S7YQI8_9GAMM</name>
<gene>
    <name evidence="1" type="ORF">CWC22_000290</name>
</gene>
<dbReference type="RefSeq" id="WP_138539671.1">
    <property type="nucleotide sequence ID" value="NZ_CP045429.1"/>
</dbReference>
<proteinExistence type="predicted"/>
<dbReference type="Proteomes" id="UP000305729">
    <property type="component" value="Chromosome 1"/>
</dbReference>
<organism evidence="1 2">
    <name type="scientific">Pseudoalteromonas rubra</name>
    <dbReference type="NCBI Taxonomy" id="43658"/>
    <lineage>
        <taxon>Bacteria</taxon>
        <taxon>Pseudomonadati</taxon>
        <taxon>Pseudomonadota</taxon>
        <taxon>Gammaproteobacteria</taxon>
        <taxon>Alteromonadales</taxon>
        <taxon>Pseudoalteromonadaceae</taxon>
        <taxon>Pseudoalteromonas</taxon>
    </lineage>
</organism>
<evidence type="ECO:0000313" key="2">
    <source>
        <dbReference type="Proteomes" id="UP000305729"/>
    </source>
</evidence>
<dbReference type="EMBL" id="CP045429">
    <property type="protein sequence ID" value="QPB81540.1"/>
    <property type="molecule type" value="Genomic_DNA"/>
</dbReference>
<accession>A0A7S7YQI8</accession>
<dbReference type="AlphaFoldDB" id="A0A7S7YQI8"/>
<reference evidence="1 2" key="1">
    <citation type="submission" date="2019-10" db="EMBL/GenBank/DDBJ databases">
        <title>Pseudoalteromonas rubra S4059.</title>
        <authorList>
            <person name="Paulsen S."/>
            <person name="Wang X."/>
        </authorList>
    </citation>
    <scope>NUCLEOTIDE SEQUENCE [LARGE SCALE GENOMIC DNA]</scope>
    <source>
        <strain evidence="1 2">S4059</strain>
    </source>
</reference>
<evidence type="ECO:0000313" key="1">
    <source>
        <dbReference type="EMBL" id="QPB81540.1"/>
    </source>
</evidence>
<sequence length="200" mass="22712">MLLSQASQPLKLYLRITNMKVLSALLLFAYFSFNCRLLFASETGSSDYFLYESHPMVSFDGGCIGSKFEQIRGKARFTRELFPLTSCGGKHSKAIVSFDSSVKESEIKFVVSLLVELGVLSNSYGYDSNDFKFKFLEHIENIRDFMGLKADQISVSIYERWEAKKIISIQYHDGSKFILTKVLTNGLNIESVSSNRLMMN</sequence>